<reference evidence="3" key="2">
    <citation type="submission" date="2025-08" db="UniProtKB">
        <authorList>
            <consortium name="RefSeq"/>
        </authorList>
    </citation>
    <scope>IDENTIFICATION</scope>
    <source>
        <tissue evidence="3">Leaf</tissue>
    </source>
</reference>
<evidence type="ECO:0000256" key="1">
    <source>
        <dbReference type="ARBA" id="ARBA00008601"/>
    </source>
</evidence>
<evidence type="ECO:0000313" key="3">
    <source>
        <dbReference type="RefSeq" id="XP_031389780.1"/>
    </source>
</evidence>
<organism evidence="2 3">
    <name type="scientific">Punica granatum</name>
    <name type="common">Pomegranate</name>
    <dbReference type="NCBI Taxonomy" id="22663"/>
    <lineage>
        <taxon>Eukaryota</taxon>
        <taxon>Viridiplantae</taxon>
        <taxon>Streptophyta</taxon>
        <taxon>Embryophyta</taxon>
        <taxon>Tracheophyta</taxon>
        <taxon>Spermatophyta</taxon>
        <taxon>Magnoliopsida</taxon>
        <taxon>eudicotyledons</taxon>
        <taxon>Gunneridae</taxon>
        <taxon>Pentapetalae</taxon>
        <taxon>rosids</taxon>
        <taxon>malvids</taxon>
        <taxon>Myrtales</taxon>
        <taxon>Lythraceae</taxon>
        <taxon>Punica</taxon>
    </lineage>
</organism>
<dbReference type="RefSeq" id="XP_031389780.1">
    <property type="nucleotide sequence ID" value="XM_031533920.1"/>
</dbReference>
<evidence type="ECO:0000313" key="2">
    <source>
        <dbReference type="Proteomes" id="UP000515151"/>
    </source>
</evidence>
<dbReference type="GO" id="GO:0008138">
    <property type="term" value="F:protein tyrosine/serine/threonine phosphatase activity"/>
    <property type="evidence" value="ECO:0007669"/>
    <property type="project" value="TreeGrafter"/>
</dbReference>
<comment type="similarity">
    <text evidence="1">Belongs to the protein-tyrosine phosphatase family. Non-receptor class dual specificity subfamily.</text>
</comment>
<dbReference type="AlphaFoldDB" id="A0A6P8D097"/>
<proteinExistence type="inferred from homology"/>
<gene>
    <name evidence="3" type="primary">LOC116202380</name>
</gene>
<protein>
    <submittedName>
        <fullName evidence="3">Probable inactive dual specificity protein phosphatase-like At4g18593</fullName>
    </submittedName>
</protein>
<dbReference type="OrthoDB" id="2017893at2759"/>
<sequence length="134" mass="15573">MKYQMEAVNNSSEVESTPKPQVIYRCKKCRRIVAAEENVVSHERGKGEECFRWRKRTGDPKDWEKDAAECSSIFVEPMKWMEAVQEGYVEEKLQCIGCKVRLGSFNWAGMQCNCGAWVNPAFQLHKSRIDECRM</sequence>
<dbReference type="Proteomes" id="UP000515151">
    <property type="component" value="Chromosome 4"/>
</dbReference>
<reference evidence="2" key="1">
    <citation type="journal article" date="2020" name="Plant Biotechnol. J.">
        <title>The pomegranate (Punica granatum L.) draft genome dissects genetic divergence between soft- and hard-seeded cultivars.</title>
        <authorList>
            <person name="Luo X."/>
            <person name="Li H."/>
            <person name="Wu Z."/>
            <person name="Yao W."/>
            <person name="Zhao P."/>
            <person name="Cao D."/>
            <person name="Yu H."/>
            <person name="Li K."/>
            <person name="Poudel K."/>
            <person name="Zhao D."/>
            <person name="Zhang F."/>
            <person name="Xia X."/>
            <person name="Chen L."/>
            <person name="Wang Q."/>
            <person name="Jing D."/>
            <person name="Cao S."/>
        </authorList>
    </citation>
    <scope>NUCLEOTIDE SEQUENCE [LARGE SCALE GENOMIC DNA]</scope>
    <source>
        <strain evidence="2">cv. Tunisia</strain>
    </source>
</reference>
<accession>A0A6P8D097</accession>
<name>A0A6P8D097_PUNGR</name>
<dbReference type="GeneID" id="116202380"/>
<dbReference type="PANTHER" id="PTHR45848">
    <property type="entry name" value="DUAL SPECIFICITY PROTEIN PHOSPHATASE 12 FAMILY MEMBER"/>
    <property type="match status" value="1"/>
</dbReference>
<dbReference type="PANTHER" id="PTHR45848:SF6">
    <property type="entry name" value="OS02G0251700 PROTEIN"/>
    <property type="match status" value="1"/>
</dbReference>
<keyword evidence="2" id="KW-1185">Reference proteome</keyword>